<dbReference type="AlphaFoldDB" id="A0A0E9VGB9"/>
<protein>
    <submittedName>
        <fullName evidence="2">Uncharacterized protein</fullName>
    </submittedName>
</protein>
<sequence>MQSTTIKPAKGARPSAGGGSGHR</sequence>
<dbReference type="EMBL" id="GBXM01031393">
    <property type="protein sequence ID" value="JAH77184.1"/>
    <property type="molecule type" value="Transcribed_RNA"/>
</dbReference>
<accession>A0A0E9VGB9</accession>
<reference evidence="2" key="1">
    <citation type="submission" date="2014-11" db="EMBL/GenBank/DDBJ databases">
        <authorList>
            <person name="Amaro Gonzalez C."/>
        </authorList>
    </citation>
    <scope>NUCLEOTIDE SEQUENCE</scope>
</reference>
<evidence type="ECO:0000256" key="1">
    <source>
        <dbReference type="SAM" id="MobiDB-lite"/>
    </source>
</evidence>
<organism evidence="2">
    <name type="scientific">Anguilla anguilla</name>
    <name type="common">European freshwater eel</name>
    <name type="synonym">Muraena anguilla</name>
    <dbReference type="NCBI Taxonomy" id="7936"/>
    <lineage>
        <taxon>Eukaryota</taxon>
        <taxon>Metazoa</taxon>
        <taxon>Chordata</taxon>
        <taxon>Craniata</taxon>
        <taxon>Vertebrata</taxon>
        <taxon>Euteleostomi</taxon>
        <taxon>Actinopterygii</taxon>
        <taxon>Neopterygii</taxon>
        <taxon>Teleostei</taxon>
        <taxon>Anguilliformes</taxon>
        <taxon>Anguillidae</taxon>
        <taxon>Anguilla</taxon>
    </lineage>
</organism>
<reference evidence="2" key="2">
    <citation type="journal article" date="2015" name="Fish Shellfish Immunol.">
        <title>Early steps in the European eel (Anguilla anguilla)-Vibrio vulnificus interaction in the gills: Role of the RtxA13 toxin.</title>
        <authorList>
            <person name="Callol A."/>
            <person name="Pajuelo D."/>
            <person name="Ebbesson L."/>
            <person name="Teles M."/>
            <person name="MacKenzie S."/>
            <person name="Amaro C."/>
        </authorList>
    </citation>
    <scope>NUCLEOTIDE SEQUENCE</scope>
</reference>
<evidence type="ECO:0000313" key="2">
    <source>
        <dbReference type="EMBL" id="JAH77184.1"/>
    </source>
</evidence>
<proteinExistence type="predicted"/>
<name>A0A0E9VGB9_ANGAN</name>
<feature type="region of interest" description="Disordered" evidence="1">
    <location>
        <begin position="1"/>
        <end position="23"/>
    </location>
</feature>